<dbReference type="PANTHER" id="PTHR35562:SF2">
    <property type="entry name" value="DNA ENDONUCLEASE SMRA-RELATED"/>
    <property type="match status" value="1"/>
</dbReference>
<dbReference type="PROSITE" id="PS50828">
    <property type="entry name" value="SMR"/>
    <property type="match status" value="1"/>
</dbReference>
<proteinExistence type="predicted"/>
<dbReference type="PATRIC" id="fig|1648404.4.peg.886"/>
<gene>
    <name evidence="3" type="ORF">CP97_04220</name>
</gene>
<dbReference type="InterPro" id="IPR002625">
    <property type="entry name" value="Smr_dom"/>
</dbReference>
<dbReference type="KEGG" id="ery:CP97_04220"/>
<feature type="region of interest" description="Disordered" evidence="1">
    <location>
        <begin position="21"/>
        <end position="77"/>
    </location>
</feature>
<sequence>MSAPRGLSPEEAALWAQLASTVTPIHPKKIGPSKAIKGGAPEEPPPAQPRKTMPARVQNVSRPAPHAPPKKEVSAGLDSHWERRLSRTVTQPDFTLDLHGHTLDQAYRRIDAGLMQAKAMGARLVLVVTGKSRPVDAADRGERRGAIRAKVLDWLAAGQHAADIAAIRPAPRRHGGDGALYLILKRRR</sequence>
<evidence type="ECO:0000256" key="1">
    <source>
        <dbReference type="SAM" id="MobiDB-lite"/>
    </source>
</evidence>
<protein>
    <recommendedName>
        <fullName evidence="2">Smr domain-containing protein</fullName>
    </recommendedName>
</protein>
<reference evidence="3 4" key="1">
    <citation type="journal article" date="2015" name="Int. J. Syst. Evol. Microbiol.">
        <title>Erythrobacter atlanticus sp. nov., a bacterium from ocean sediment able to degrade polycyclic aromatic hydrocarbons.</title>
        <authorList>
            <person name="Zhuang L."/>
            <person name="Liu Y."/>
            <person name="Wang L."/>
            <person name="Wang W."/>
            <person name="Shao Z."/>
        </authorList>
    </citation>
    <scope>NUCLEOTIDE SEQUENCE [LARGE SCALE GENOMIC DNA]</scope>
    <source>
        <strain evidence="4">s21-N3</strain>
    </source>
</reference>
<dbReference type="RefSeq" id="WP_048884925.1">
    <property type="nucleotide sequence ID" value="NZ_CP011310.1"/>
</dbReference>
<dbReference type="EMBL" id="CP011310">
    <property type="protein sequence ID" value="AKQ41407.1"/>
    <property type="molecule type" value="Genomic_DNA"/>
</dbReference>
<dbReference type="Proteomes" id="UP000059113">
    <property type="component" value="Chromosome"/>
</dbReference>
<feature type="domain" description="Smr" evidence="2">
    <location>
        <begin position="96"/>
        <end position="185"/>
    </location>
</feature>
<dbReference type="STRING" id="1648404.CP97_04220"/>
<dbReference type="PANTHER" id="PTHR35562">
    <property type="entry name" value="DNA ENDONUCLEASE SMRA-RELATED"/>
    <property type="match status" value="1"/>
</dbReference>
<dbReference type="Pfam" id="PF01713">
    <property type="entry name" value="Smr"/>
    <property type="match status" value="1"/>
</dbReference>
<name>A0A0H4V9V8_9SPHN</name>
<keyword evidence="4" id="KW-1185">Reference proteome</keyword>
<dbReference type="OrthoDB" id="7165597at2"/>
<dbReference type="AlphaFoldDB" id="A0A0H4V9V8"/>
<reference evidence="4" key="2">
    <citation type="submission" date="2015-04" db="EMBL/GenBank/DDBJ databases">
        <title>The complete genome sequence of Erythrobacter sp. s21-N3.</title>
        <authorList>
            <person name="Zhuang L."/>
            <person name="Liu Y."/>
            <person name="Shao Z."/>
        </authorList>
    </citation>
    <scope>NUCLEOTIDE SEQUENCE [LARGE SCALE GENOMIC DNA]</scope>
    <source>
        <strain evidence="4">s21-N3</strain>
    </source>
</reference>
<dbReference type="SUPFAM" id="SSF160443">
    <property type="entry name" value="SMR domain-like"/>
    <property type="match status" value="1"/>
</dbReference>
<dbReference type="InterPro" id="IPR036063">
    <property type="entry name" value="Smr_dom_sf"/>
</dbReference>
<evidence type="ECO:0000259" key="2">
    <source>
        <dbReference type="PROSITE" id="PS50828"/>
    </source>
</evidence>
<dbReference type="Gene3D" id="3.30.1370.110">
    <property type="match status" value="1"/>
</dbReference>
<organism evidence="3 4">
    <name type="scientific">Aurantiacibacter atlanticus</name>
    <dbReference type="NCBI Taxonomy" id="1648404"/>
    <lineage>
        <taxon>Bacteria</taxon>
        <taxon>Pseudomonadati</taxon>
        <taxon>Pseudomonadota</taxon>
        <taxon>Alphaproteobacteria</taxon>
        <taxon>Sphingomonadales</taxon>
        <taxon>Erythrobacteraceae</taxon>
        <taxon>Aurantiacibacter</taxon>
    </lineage>
</organism>
<accession>A0A0H4V9V8</accession>
<evidence type="ECO:0000313" key="4">
    <source>
        <dbReference type="Proteomes" id="UP000059113"/>
    </source>
</evidence>
<evidence type="ECO:0000313" key="3">
    <source>
        <dbReference type="EMBL" id="AKQ41407.1"/>
    </source>
</evidence>